<comment type="caution">
    <text evidence="2">The sequence shown here is derived from an EMBL/GenBank/DDBJ whole genome shotgun (WGS) entry which is preliminary data.</text>
</comment>
<sequence>MAPAGPGLKVNDDKILRPFYSNSNNTLYNSAYFHTSSNELSVSIWDLGKINETRQPDDLPPTEHSERDTIQKTLLVKITLNGQLASRDRQLDRVHPTLRERDLFVSMETHALTHARIRSTLTRQKDRQRGKKTINKKFALTGTAKCDVVNKTTTQQFRERAGTAKARQGVAAAAAGWDAALSKPEEEEKHGRARGGTAGAKQQWLADGGGHRGATG</sequence>
<accession>A0ABR1AP69</accession>
<gene>
    <name evidence="2" type="ORF">RUM44_011147</name>
</gene>
<proteinExistence type="predicted"/>
<feature type="region of interest" description="Disordered" evidence="1">
    <location>
        <begin position="176"/>
        <end position="216"/>
    </location>
</feature>
<evidence type="ECO:0000256" key="1">
    <source>
        <dbReference type="SAM" id="MobiDB-lite"/>
    </source>
</evidence>
<dbReference type="EMBL" id="JAWJWF010000046">
    <property type="protein sequence ID" value="KAK6624288.1"/>
    <property type="molecule type" value="Genomic_DNA"/>
</dbReference>
<organism evidence="2 3">
    <name type="scientific">Polyplax serrata</name>
    <name type="common">Common mouse louse</name>
    <dbReference type="NCBI Taxonomy" id="468196"/>
    <lineage>
        <taxon>Eukaryota</taxon>
        <taxon>Metazoa</taxon>
        <taxon>Ecdysozoa</taxon>
        <taxon>Arthropoda</taxon>
        <taxon>Hexapoda</taxon>
        <taxon>Insecta</taxon>
        <taxon>Pterygota</taxon>
        <taxon>Neoptera</taxon>
        <taxon>Paraneoptera</taxon>
        <taxon>Psocodea</taxon>
        <taxon>Troctomorpha</taxon>
        <taxon>Phthiraptera</taxon>
        <taxon>Anoplura</taxon>
        <taxon>Polyplacidae</taxon>
        <taxon>Polyplax</taxon>
    </lineage>
</organism>
<protein>
    <submittedName>
        <fullName evidence="2">Uncharacterized protein</fullName>
    </submittedName>
</protein>
<evidence type="ECO:0000313" key="2">
    <source>
        <dbReference type="EMBL" id="KAK6624288.1"/>
    </source>
</evidence>
<name>A0ABR1AP69_POLSC</name>
<feature type="compositionally biased region" description="Gly residues" evidence="1">
    <location>
        <begin position="207"/>
        <end position="216"/>
    </location>
</feature>
<dbReference type="Proteomes" id="UP001359485">
    <property type="component" value="Unassembled WGS sequence"/>
</dbReference>
<evidence type="ECO:0000313" key="3">
    <source>
        <dbReference type="Proteomes" id="UP001359485"/>
    </source>
</evidence>
<keyword evidence="3" id="KW-1185">Reference proteome</keyword>
<reference evidence="2 3" key="1">
    <citation type="submission" date="2023-09" db="EMBL/GenBank/DDBJ databases">
        <title>Genomes of two closely related lineages of the louse Polyplax serrata with different host specificities.</title>
        <authorList>
            <person name="Martinu J."/>
            <person name="Tarabai H."/>
            <person name="Stefka J."/>
            <person name="Hypsa V."/>
        </authorList>
    </citation>
    <scope>NUCLEOTIDE SEQUENCE [LARGE SCALE GENOMIC DNA]</scope>
    <source>
        <strain evidence="2">98ZLc_SE</strain>
    </source>
</reference>